<keyword evidence="1" id="KW-1133">Transmembrane helix</keyword>
<evidence type="ECO:0008006" key="4">
    <source>
        <dbReference type="Google" id="ProtNLM"/>
    </source>
</evidence>
<reference evidence="2 3" key="1">
    <citation type="submission" date="2019-02" db="EMBL/GenBank/DDBJ databases">
        <title>Deep-cultivation of Planctomycetes and their phenomic and genomic characterization uncovers novel biology.</title>
        <authorList>
            <person name="Wiegand S."/>
            <person name="Jogler M."/>
            <person name="Boedeker C."/>
            <person name="Pinto D."/>
            <person name="Vollmers J."/>
            <person name="Rivas-Marin E."/>
            <person name="Kohn T."/>
            <person name="Peeters S.H."/>
            <person name="Heuer A."/>
            <person name="Rast P."/>
            <person name="Oberbeckmann S."/>
            <person name="Bunk B."/>
            <person name="Jeske O."/>
            <person name="Meyerdierks A."/>
            <person name="Storesund J.E."/>
            <person name="Kallscheuer N."/>
            <person name="Luecker S."/>
            <person name="Lage O.M."/>
            <person name="Pohl T."/>
            <person name="Merkel B.J."/>
            <person name="Hornburger P."/>
            <person name="Mueller R.-W."/>
            <person name="Bruemmer F."/>
            <person name="Labrenz M."/>
            <person name="Spormann A.M."/>
            <person name="Op Den Camp H."/>
            <person name="Overmann J."/>
            <person name="Amann R."/>
            <person name="Jetten M.S.M."/>
            <person name="Mascher T."/>
            <person name="Medema M.H."/>
            <person name="Devos D.P."/>
            <person name="Kaster A.-K."/>
            <person name="Ovreas L."/>
            <person name="Rohde M."/>
            <person name="Galperin M.Y."/>
            <person name="Jogler C."/>
        </authorList>
    </citation>
    <scope>NUCLEOTIDE SEQUENCE [LARGE SCALE GENOMIC DNA]</scope>
    <source>
        <strain evidence="2 3">Pan14r</strain>
    </source>
</reference>
<dbReference type="InterPro" id="IPR032675">
    <property type="entry name" value="LRR_dom_sf"/>
</dbReference>
<name>A0A5C5XR09_9PLAN</name>
<dbReference type="Gene3D" id="3.80.10.10">
    <property type="entry name" value="Ribonuclease Inhibitor"/>
    <property type="match status" value="1"/>
</dbReference>
<dbReference type="SUPFAM" id="SSF52047">
    <property type="entry name" value="RNI-like"/>
    <property type="match status" value="1"/>
</dbReference>
<dbReference type="AlphaFoldDB" id="A0A5C5XR09"/>
<evidence type="ECO:0000313" key="3">
    <source>
        <dbReference type="Proteomes" id="UP000317238"/>
    </source>
</evidence>
<sequence>MLNWGNHAVHRSGVNAYSDGQFYSRRPVTADVLPSTVTRSYWTMKRWIVLPLSIGVVAMVYSCVTLRLSAEREYAAYDQLRAMGATGDDWISFTELITNRPPVVQIDIPASIPQGKSLALIRDMPNLEYVGLAYNKFSDSELDQLAGLSLHSIRFEGAFPSDSDANRLSRFRGLRFLTIPELNLSDESLAELRSVLPQCRVSVSVADESKREAEQ</sequence>
<keyword evidence="3" id="KW-1185">Reference proteome</keyword>
<gene>
    <name evidence="2" type="ORF">Pan14r_54430</name>
</gene>
<organism evidence="2 3">
    <name type="scientific">Crateriforma conspicua</name>
    <dbReference type="NCBI Taxonomy" id="2527996"/>
    <lineage>
        <taxon>Bacteria</taxon>
        <taxon>Pseudomonadati</taxon>
        <taxon>Planctomycetota</taxon>
        <taxon>Planctomycetia</taxon>
        <taxon>Planctomycetales</taxon>
        <taxon>Planctomycetaceae</taxon>
        <taxon>Crateriforma</taxon>
    </lineage>
</organism>
<proteinExistence type="predicted"/>
<keyword evidence="1" id="KW-0472">Membrane</keyword>
<comment type="caution">
    <text evidence="2">The sequence shown here is derived from an EMBL/GenBank/DDBJ whole genome shotgun (WGS) entry which is preliminary data.</text>
</comment>
<evidence type="ECO:0000256" key="1">
    <source>
        <dbReference type="SAM" id="Phobius"/>
    </source>
</evidence>
<accession>A0A5C5XR09</accession>
<dbReference type="Proteomes" id="UP000317238">
    <property type="component" value="Unassembled WGS sequence"/>
</dbReference>
<feature type="transmembrane region" description="Helical" evidence="1">
    <location>
        <begin position="47"/>
        <end position="64"/>
    </location>
</feature>
<protein>
    <recommendedName>
        <fullName evidence="4">Leucine Rich repeats (2 copies)</fullName>
    </recommendedName>
</protein>
<evidence type="ECO:0000313" key="2">
    <source>
        <dbReference type="EMBL" id="TWT64941.1"/>
    </source>
</evidence>
<keyword evidence="1" id="KW-0812">Transmembrane</keyword>
<dbReference type="EMBL" id="SJPL01000003">
    <property type="protein sequence ID" value="TWT64941.1"/>
    <property type="molecule type" value="Genomic_DNA"/>
</dbReference>